<dbReference type="SMART" id="SM00409">
    <property type="entry name" value="IG"/>
    <property type="match status" value="2"/>
</dbReference>
<reference evidence="5" key="2">
    <citation type="submission" date="2025-09" db="UniProtKB">
        <authorList>
            <consortium name="Ensembl"/>
        </authorList>
    </citation>
    <scope>IDENTIFICATION</scope>
</reference>
<dbReference type="InterPro" id="IPR003597">
    <property type="entry name" value="Ig_C1-set"/>
</dbReference>
<dbReference type="SUPFAM" id="SSF48726">
    <property type="entry name" value="Immunoglobulin"/>
    <property type="match status" value="2"/>
</dbReference>
<dbReference type="Proteomes" id="UP000261540">
    <property type="component" value="Unplaced"/>
</dbReference>
<dbReference type="Pfam" id="PF07654">
    <property type="entry name" value="C1-set"/>
    <property type="match status" value="1"/>
</dbReference>
<dbReference type="InterPro" id="IPR003599">
    <property type="entry name" value="Ig_sub"/>
</dbReference>
<feature type="signal peptide" evidence="3">
    <location>
        <begin position="1"/>
        <end position="19"/>
    </location>
</feature>
<dbReference type="InterPro" id="IPR013106">
    <property type="entry name" value="Ig_V-set"/>
</dbReference>
<keyword evidence="1" id="KW-0393">Immunoglobulin domain</keyword>
<accession>A0A3B3QBS7</accession>
<organism evidence="5 6">
    <name type="scientific">Paramormyrops kingsleyae</name>
    <dbReference type="NCBI Taxonomy" id="1676925"/>
    <lineage>
        <taxon>Eukaryota</taxon>
        <taxon>Metazoa</taxon>
        <taxon>Chordata</taxon>
        <taxon>Craniata</taxon>
        <taxon>Vertebrata</taxon>
        <taxon>Euteleostomi</taxon>
        <taxon>Actinopterygii</taxon>
        <taxon>Neopterygii</taxon>
        <taxon>Teleostei</taxon>
        <taxon>Osteoglossocephala</taxon>
        <taxon>Osteoglossomorpha</taxon>
        <taxon>Osteoglossiformes</taxon>
        <taxon>Mormyridae</taxon>
        <taxon>Paramormyrops</taxon>
    </lineage>
</organism>
<dbReference type="Gene3D" id="2.60.40.10">
    <property type="entry name" value="Immunoglobulins"/>
    <property type="match status" value="3"/>
</dbReference>
<evidence type="ECO:0000256" key="2">
    <source>
        <dbReference type="SAM" id="Phobius"/>
    </source>
</evidence>
<dbReference type="Pfam" id="PF07686">
    <property type="entry name" value="V-set"/>
    <property type="match status" value="1"/>
</dbReference>
<keyword evidence="2" id="KW-0812">Transmembrane</keyword>
<evidence type="ECO:0000313" key="6">
    <source>
        <dbReference type="Proteomes" id="UP000261540"/>
    </source>
</evidence>
<dbReference type="GeneTree" id="ENSGT00940000165285"/>
<evidence type="ECO:0000256" key="3">
    <source>
        <dbReference type="SAM" id="SignalP"/>
    </source>
</evidence>
<dbReference type="InterPro" id="IPR013783">
    <property type="entry name" value="Ig-like_fold"/>
</dbReference>
<dbReference type="PANTHER" id="PTHR23411">
    <property type="entry name" value="TAPASIN"/>
    <property type="match status" value="1"/>
</dbReference>
<dbReference type="InterPro" id="IPR050380">
    <property type="entry name" value="Immune_Resp_Modulators"/>
</dbReference>
<reference evidence="5" key="1">
    <citation type="submission" date="2025-08" db="UniProtKB">
        <authorList>
            <consortium name="Ensembl"/>
        </authorList>
    </citation>
    <scope>IDENTIFICATION</scope>
</reference>
<evidence type="ECO:0000313" key="5">
    <source>
        <dbReference type="Ensembl" id="ENSPKIP00000003613.1"/>
    </source>
</evidence>
<feature type="domain" description="Ig-like" evidence="4">
    <location>
        <begin position="169"/>
        <end position="263"/>
    </location>
</feature>
<feature type="domain" description="Ig-like" evidence="4">
    <location>
        <begin position="282"/>
        <end position="384"/>
    </location>
</feature>
<feature type="chain" id="PRO_5017211934" evidence="3">
    <location>
        <begin position="20"/>
        <end position="432"/>
    </location>
</feature>
<sequence length="432" mass="48613">MTVLKYILFIGLFSTGVLGSVEGIRWLPCQLVEEFFHRNSEGHLETSFHHRDVFLQFGKTGDLPEFPEAVTFLVTVHAGSKMDMRHYADGDPGDLRCEIRRYSTAGIQVLWKGPEAQEDDVWFTCALQHSQGLFSITTFLRHRPATPPNPQDDINKWSPIGERETLSTTAVMLVLTRSPAVTSALMRDPTLHCQFAVDHKQPDLTVEWRLQKHSERKKLYSFSSRSGTSEGRGVSVRGLSNGNASLLLPPTTTASEGIYICSIYVPPLYGSQDISLQILESPRVSLNVGPTLQLSEGESQKVVCDAEGYYPLDVQMEWLRQHQSQRLPEILKTVLFSSHRHHPGGTYSLSAFFFLQPTARDSGYTYTCRTSHASLRTPIRKSFTLLVTESASWTDIICGVGMFAFVGIMIYILLVMLRYLHRGESPYCPVLF</sequence>
<keyword evidence="6" id="KW-1185">Reference proteome</keyword>
<dbReference type="InterPro" id="IPR036179">
    <property type="entry name" value="Ig-like_dom_sf"/>
</dbReference>
<dbReference type="SMART" id="SM00407">
    <property type="entry name" value="IGc1"/>
    <property type="match status" value="1"/>
</dbReference>
<feature type="transmembrane region" description="Helical" evidence="2">
    <location>
        <begin position="393"/>
        <end position="417"/>
    </location>
</feature>
<protein>
    <submittedName>
        <fullName evidence="5">Dehydrogenase/reductase (SDR family) member 13b.2</fullName>
    </submittedName>
</protein>
<dbReference type="PROSITE" id="PS50835">
    <property type="entry name" value="IG_LIKE"/>
    <property type="match status" value="2"/>
</dbReference>
<evidence type="ECO:0000256" key="1">
    <source>
        <dbReference type="ARBA" id="ARBA00023319"/>
    </source>
</evidence>
<keyword evidence="3" id="KW-0732">Signal</keyword>
<dbReference type="Ensembl" id="ENSPKIT00000027575.1">
    <property type="protein sequence ID" value="ENSPKIP00000003613.1"/>
    <property type="gene ID" value="ENSPKIG00000021049.1"/>
</dbReference>
<evidence type="ECO:0000259" key="4">
    <source>
        <dbReference type="PROSITE" id="PS50835"/>
    </source>
</evidence>
<keyword evidence="2" id="KW-1133">Transmembrane helix</keyword>
<dbReference type="InterPro" id="IPR007110">
    <property type="entry name" value="Ig-like_dom"/>
</dbReference>
<dbReference type="AlphaFoldDB" id="A0A3B3QBS7"/>
<keyword evidence="2" id="KW-0472">Membrane</keyword>
<name>A0A3B3QBS7_9TELE</name>
<proteinExistence type="predicted"/>